<dbReference type="GO" id="GO:0002088">
    <property type="term" value="P:lens development in camera-type eye"/>
    <property type="evidence" value="ECO:0007669"/>
    <property type="project" value="TreeGrafter"/>
</dbReference>
<dbReference type="OrthoDB" id="8603363at2759"/>
<dbReference type="PANTHER" id="PTHR11818">
    <property type="entry name" value="BETA/GAMMA CRYSTALLIN"/>
    <property type="match status" value="1"/>
</dbReference>
<keyword evidence="7" id="KW-1185">Reference proteome</keyword>
<feature type="domain" description="Beta/gamma crystallin 'Greek key'" evidence="5">
    <location>
        <begin position="89"/>
        <end position="170"/>
    </location>
</feature>
<evidence type="ECO:0000313" key="6">
    <source>
        <dbReference type="EMBL" id="KAG9466811.1"/>
    </source>
</evidence>
<dbReference type="GO" id="GO:0007601">
    <property type="term" value="P:visual perception"/>
    <property type="evidence" value="ECO:0007669"/>
    <property type="project" value="TreeGrafter"/>
</dbReference>
<proteinExistence type="inferred from homology"/>
<sequence>MNKLELFELPNFRGASTCLEGDQSDLSSVGFLQRAQSLKVCGDPWIVFTDVNYNAQFKAFVEGDYSSLSGWNKAICSARIVSGGLDEFQITLHENANYKGKSVTLTNQADSLKAYGFNNAARSQNKVIGAWALYSQENYHGMHKVTLTDDDIPNYQSANWGFTVRSLKPVTP</sequence>
<feature type="domain" description="Beta/gamma crystallin 'Greek key'" evidence="5">
    <location>
        <begin position="3"/>
        <end position="81"/>
    </location>
</feature>
<dbReference type="SUPFAM" id="SSF49695">
    <property type="entry name" value="gamma-Crystallin-like"/>
    <property type="match status" value="1"/>
</dbReference>
<evidence type="ECO:0000256" key="4">
    <source>
        <dbReference type="ARBA" id="ARBA00022737"/>
    </source>
</evidence>
<dbReference type="InterPro" id="IPR050252">
    <property type="entry name" value="Beta/Gamma-Crystallin"/>
</dbReference>
<dbReference type="AlphaFoldDB" id="A0A8J6ECY4"/>
<comment type="similarity">
    <text evidence="2">Belongs to the beta/gamma-crystallin family.</text>
</comment>
<dbReference type="EMBL" id="WNTK01001802">
    <property type="protein sequence ID" value="KAG9466811.1"/>
    <property type="molecule type" value="Genomic_DNA"/>
</dbReference>
<dbReference type="SMART" id="SM00247">
    <property type="entry name" value="XTALbg"/>
    <property type="match status" value="2"/>
</dbReference>
<name>A0A8J6ECY4_ELECQ</name>
<dbReference type="InterPro" id="IPR001064">
    <property type="entry name" value="Beta/gamma_crystallin"/>
</dbReference>
<protein>
    <recommendedName>
        <fullName evidence="5">Beta/gamma crystallin 'Greek key' domain-containing protein</fullName>
    </recommendedName>
</protein>
<organism evidence="6 7">
    <name type="scientific">Eleutherodactylus coqui</name>
    <name type="common">Puerto Rican coqui</name>
    <dbReference type="NCBI Taxonomy" id="57060"/>
    <lineage>
        <taxon>Eukaryota</taxon>
        <taxon>Metazoa</taxon>
        <taxon>Chordata</taxon>
        <taxon>Craniata</taxon>
        <taxon>Vertebrata</taxon>
        <taxon>Euteleostomi</taxon>
        <taxon>Amphibia</taxon>
        <taxon>Batrachia</taxon>
        <taxon>Anura</taxon>
        <taxon>Neobatrachia</taxon>
        <taxon>Hyloidea</taxon>
        <taxon>Eleutherodactylidae</taxon>
        <taxon>Eleutherodactylinae</taxon>
        <taxon>Eleutherodactylus</taxon>
        <taxon>Eleutherodactylus</taxon>
    </lineage>
</organism>
<accession>A0A8J6ECY4</accession>
<dbReference type="Gene3D" id="2.60.20.10">
    <property type="entry name" value="Crystallins"/>
    <property type="match status" value="2"/>
</dbReference>
<evidence type="ECO:0000256" key="1">
    <source>
        <dbReference type="ARBA" id="ARBA00003689"/>
    </source>
</evidence>
<comment type="function">
    <text evidence="1">Crystallins are the dominant structural components of the vertebrate eye lens.</text>
</comment>
<evidence type="ECO:0000313" key="7">
    <source>
        <dbReference type="Proteomes" id="UP000770717"/>
    </source>
</evidence>
<evidence type="ECO:0000256" key="2">
    <source>
        <dbReference type="ARBA" id="ARBA00009646"/>
    </source>
</evidence>
<dbReference type="InterPro" id="IPR011024">
    <property type="entry name" value="G_crystallin-like"/>
</dbReference>
<keyword evidence="3" id="KW-0273">Eye lens protein</keyword>
<evidence type="ECO:0000259" key="5">
    <source>
        <dbReference type="SMART" id="SM00247"/>
    </source>
</evidence>
<dbReference type="Pfam" id="PF00030">
    <property type="entry name" value="Crystall"/>
    <property type="match status" value="2"/>
</dbReference>
<dbReference type="PANTHER" id="PTHR11818:SF103">
    <property type="entry name" value="BETA_GAMMA CRYSTALLIN 'GREEK KEY' DOMAIN-CONTAINING PROTEIN"/>
    <property type="match status" value="1"/>
</dbReference>
<comment type="caution">
    <text evidence="6">The sequence shown here is derived from an EMBL/GenBank/DDBJ whole genome shotgun (WGS) entry which is preliminary data.</text>
</comment>
<reference evidence="6" key="1">
    <citation type="thesis" date="2020" institute="ProQuest LLC" country="789 East Eisenhower Parkway, Ann Arbor, MI, USA">
        <title>Comparative Genomics and Chromosome Evolution.</title>
        <authorList>
            <person name="Mudd A.B."/>
        </authorList>
    </citation>
    <scope>NUCLEOTIDE SEQUENCE</scope>
    <source>
        <strain evidence="6">HN-11 Male</strain>
        <tissue evidence="6">Kidney and liver</tissue>
    </source>
</reference>
<dbReference type="Proteomes" id="UP000770717">
    <property type="component" value="Unassembled WGS sequence"/>
</dbReference>
<evidence type="ECO:0000256" key="3">
    <source>
        <dbReference type="ARBA" id="ARBA00022613"/>
    </source>
</evidence>
<gene>
    <name evidence="6" type="ORF">GDO78_016036</name>
</gene>
<dbReference type="GO" id="GO:0005212">
    <property type="term" value="F:structural constituent of eye lens"/>
    <property type="evidence" value="ECO:0007669"/>
    <property type="project" value="UniProtKB-KW"/>
</dbReference>
<keyword evidence="4" id="KW-0677">Repeat</keyword>